<dbReference type="Proteomes" id="UP001652625">
    <property type="component" value="Chromosome 13"/>
</dbReference>
<gene>
    <name evidence="8" type="primary">LOC100200464</name>
</gene>
<feature type="transmembrane region" description="Helical" evidence="5">
    <location>
        <begin position="92"/>
        <end position="113"/>
    </location>
</feature>
<accession>A0ABM4DDC3</accession>
<feature type="transmembrane region" description="Helical" evidence="5">
    <location>
        <begin position="210"/>
        <end position="233"/>
    </location>
</feature>
<feature type="transmembrane region" description="Helical" evidence="5">
    <location>
        <begin position="290"/>
        <end position="312"/>
    </location>
</feature>
<feature type="transmembrane region" description="Helical" evidence="5">
    <location>
        <begin position="59"/>
        <end position="80"/>
    </location>
</feature>
<dbReference type="Gene3D" id="1.20.1740.10">
    <property type="entry name" value="Amino acid/polyamine transporter I"/>
    <property type="match status" value="1"/>
</dbReference>
<feature type="transmembrane region" description="Helical" evidence="5">
    <location>
        <begin position="432"/>
        <end position="454"/>
    </location>
</feature>
<evidence type="ECO:0000256" key="1">
    <source>
        <dbReference type="ARBA" id="ARBA00004141"/>
    </source>
</evidence>
<keyword evidence="7" id="KW-1185">Reference proteome</keyword>
<feature type="transmembrane region" description="Helical" evidence="5">
    <location>
        <begin position="332"/>
        <end position="354"/>
    </location>
</feature>
<feature type="transmembrane region" description="Helical" evidence="5">
    <location>
        <begin position="186"/>
        <end position="203"/>
    </location>
</feature>
<evidence type="ECO:0000313" key="8">
    <source>
        <dbReference type="RefSeq" id="XP_065672394.1"/>
    </source>
</evidence>
<sequence>MDKKEYTYGYQPLDDYSKNDTDDTGVCKKITDAYELEELNKNNLPPSDENNNKMNAYGIGVYTAGIFIVGEVSGAGVIAFPGAMSKTGWLGLPLMVVLLFICAYCGLLLGYAWKRAKQQRVETEPIRDPYPFIGEIAFGKKGRNAVSVCLNVQLFFTCVIYLILCAEILQSFLMFHVGLTPGISSLRIWLLIVSFVIIPFTWLGTPKDFWFVAVGAALSTTLAVILIITKYILIRPYDINSVEKAPVTISSFSSAFGAIVFGYTGASLFPTIQSDMKNPTRFVQAASIGYAGIGLLYIPTAIGGFVTIGKGLQDSILKTLTDYDHIHKLNHGIVAAAKLLFASHFLCGFVLMINPLVQQMESFFNVPYEFSRQRIYFRTLAVLSILATCEIFPLFGPIVDLIGGSLNVFLCFFFPISFYLKLYPETTLGPKLLMGFVCFIALIGGVLATTFNILNIKASINELYFKHAVHL</sequence>
<dbReference type="InterPro" id="IPR013057">
    <property type="entry name" value="AA_transpt_TM"/>
</dbReference>
<protein>
    <submittedName>
        <fullName evidence="8">Uncharacterized protein LOC100200464 isoform X2</fullName>
    </submittedName>
</protein>
<dbReference type="RefSeq" id="XP_065672394.1">
    <property type="nucleotide sequence ID" value="XM_065816322.1"/>
</dbReference>
<dbReference type="PANTHER" id="PTHR22950">
    <property type="entry name" value="AMINO ACID TRANSPORTER"/>
    <property type="match status" value="1"/>
</dbReference>
<keyword evidence="2 5" id="KW-0812">Transmembrane</keyword>
<dbReference type="Pfam" id="PF01490">
    <property type="entry name" value="Aa_trans"/>
    <property type="match status" value="1"/>
</dbReference>
<reference evidence="8" key="1">
    <citation type="submission" date="2025-08" db="UniProtKB">
        <authorList>
            <consortium name="RefSeq"/>
        </authorList>
    </citation>
    <scope>IDENTIFICATION</scope>
</reference>
<comment type="subcellular location">
    <subcellularLocation>
        <location evidence="1">Membrane</location>
        <topology evidence="1">Multi-pass membrane protein</topology>
    </subcellularLocation>
</comment>
<evidence type="ECO:0000256" key="5">
    <source>
        <dbReference type="SAM" id="Phobius"/>
    </source>
</evidence>
<feature type="transmembrane region" description="Helical" evidence="5">
    <location>
        <begin position="401"/>
        <end position="420"/>
    </location>
</feature>
<evidence type="ECO:0000259" key="6">
    <source>
        <dbReference type="Pfam" id="PF01490"/>
    </source>
</evidence>
<evidence type="ECO:0000313" key="7">
    <source>
        <dbReference type="Proteomes" id="UP001652625"/>
    </source>
</evidence>
<feature type="domain" description="Amino acid transporter transmembrane" evidence="6">
    <location>
        <begin position="59"/>
        <end position="441"/>
    </location>
</feature>
<proteinExistence type="predicted"/>
<dbReference type="PANTHER" id="PTHR22950:SF703">
    <property type="entry name" value="AMINO ACID TRANSPORTER TRANSMEMBRANE DOMAIN-CONTAINING PROTEIN"/>
    <property type="match status" value="1"/>
</dbReference>
<keyword evidence="4 5" id="KW-0472">Membrane</keyword>
<evidence type="ECO:0000256" key="3">
    <source>
        <dbReference type="ARBA" id="ARBA00022989"/>
    </source>
</evidence>
<dbReference type="GeneID" id="100200464"/>
<feature type="transmembrane region" description="Helical" evidence="5">
    <location>
        <begin position="245"/>
        <end position="269"/>
    </location>
</feature>
<organism evidence="7 8">
    <name type="scientific">Hydra vulgaris</name>
    <name type="common">Hydra</name>
    <name type="synonym">Hydra attenuata</name>
    <dbReference type="NCBI Taxonomy" id="6087"/>
    <lineage>
        <taxon>Eukaryota</taxon>
        <taxon>Metazoa</taxon>
        <taxon>Cnidaria</taxon>
        <taxon>Hydrozoa</taxon>
        <taxon>Hydroidolina</taxon>
        <taxon>Anthoathecata</taxon>
        <taxon>Aplanulata</taxon>
        <taxon>Hydridae</taxon>
        <taxon>Hydra</taxon>
    </lineage>
</organism>
<feature type="transmembrane region" description="Helical" evidence="5">
    <location>
        <begin position="148"/>
        <end position="174"/>
    </location>
</feature>
<keyword evidence="3 5" id="KW-1133">Transmembrane helix</keyword>
<feature type="transmembrane region" description="Helical" evidence="5">
    <location>
        <begin position="375"/>
        <end position="395"/>
    </location>
</feature>
<evidence type="ECO:0000256" key="2">
    <source>
        <dbReference type="ARBA" id="ARBA00022692"/>
    </source>
</evidence>
<name>A0ABM4DDC3_HYDVU</name>
<evidence type="ECO:0000256" key="4">
    <source>
        <dbReference type="ARBA" id="ARBA00023136"/>
    </source>
</evidence>